<feature type="compositionally biased region" description="Basic residues" evidence="1">
    <location>
        <begin position="1"/>
        <end position="12"/>
    </location>
</feature>
<reference evidence="2 3" key="1">
    <citation type="submission" date="2021-06" db="EMBL/GenBank/DDBJ databases">
        <title>Caerostris extrusa draft genome.</title>
        <authorList>
            <person name="Kono N."/>
            <person name="Arakawa K."/>
        </authorList>
    </citation>
    <scope>NUCLEOTIDE SEQUENCE [LARGE SCALE GENOMIC DNA]</scope>
</reference>
<keyword evidence="3" id="KW-1185">Reference proteome</keyword>
<feature type="region of interest" description="Disordered" evidence="1">
    <location>
        <begin position="1"/>
        <end position="43"/>
    </location>
</feature>
<dbReference type="EMBL" id="BPLR01007472">
    <property type="protein sequence ID" value="GIY17149.1"/>
    <property type="molecule type" value="Genomic_DNA"/>
</dbReference>
<evidence type="ECO:0000256" key="1">
    <source>
        <dbReference type="SAM" id="MobiDB-lite"/>
    </source>
</evidence>
<sequence length="94" mass="10767">MCRKGKKKKKNKVSQGRKDRKEVEDWARDDRPDKNRGEGGINSGLEIEVSRTGISGVVRNKKFHFSIVYHIFARGTPAMNFYTLSKTPTQVLEN</sequence>
<accession>A0AAV4R665</accession>
<gene>
    <name evidence="2" type="ORF">CEXT_600751</name>
</gene>
<dbReference type="AlphaFoldDB" id="A0AAV4R665"/>
<name>A0AAV4R665_CAEEX</name>
<dbReference type="Proteomes" id="UP001054945">
    <property type="component" value="Unassembled WGS sequence"/>
</dbReference>
<protein>
    <submittedName>
        <fullName evidence="2">Uncharacterized protein</fullName>
    </submittedName>
</protein>
<comment type="caution">
    <text evidence="2">The sequence shown here is derived from an EMBL/GenBank/DDBJ whole genome shotgun (WGS) entry which is preliminary data.</text>
</comment>
<organism evidence="2 3">
    <name type="scientific">Caerostris extrusa</name>
    <name type="common">Bark spider</name>
    <name type="synonym">Caerostris bankana</name>
    <dbReference type="NCBI Taxonomy" id="172846"/>
    <lineage>
        <taxon>Eukaryota</taxon>
        <taxon>Metazoa</taxon>
        <taxon>Ecdysozoa</taxon>
        <taxon>Arthropoda</taxon>
        <taxon>Chelicerata</taxon>
        <taxon>Arachnida</taxon>
        <taxon>Araneae</taxon>
        <taxon>Araneomorphae</taxon>
        <taxon>Entelegynae</taxon>
        <taxon>Araneoidea</taxon>
        <taxon>Araneidae</taxon>
        <taxon>Caerostris</taxon>
    </lineage>
</organism>
<evidence type="ECO:0000313" key="3">
    <source>
        <dbReference type="Proteomes" id="UP001054945"/>
    </source>
</evidence>
<evidence type="ECO:0000313" key="2">
    <source>
        <dbReference type="EMBL" id="GIY17149.1"/>
    </source>
</evidence>
<proteinExistence type="predicted"/>
<feature type="compositionally biased region" description="Basic and acidic residues" evidence="1">
    <location>
        <begin position="16"/>
        <end position="37"/>
    </location>
</feature>